<comment type="caution">
    <text evidence="2">The sequence shown here is derived from an EMBL/GenBank/DDBJ whole genome shotgun (WGS) entry which is preliminary data.</text>
</comment>
<dbReference type="Proteomes" id="UP000324222">
    <property type="component" value="Unassembled WGS sequence"/>
</dbReference>
<feature type="region of interest" description="Disordered" evidence="1">
    <location>
        <begin position="1"/>
        <end position="70"/>
    </location>
</feature>
<organism evidence="2 3">
    <name type="scientific">Portunus trituberculatus</name>
    <name type="common">Swimming crab</name>
    <name type="synonym">Neptunus trituberculatus</name>
    <dbReference type="NCBI Taxonomy" id="210409"/>
    <lineage>
        <taxon>Eukaryota</taxon>
        <taxon>Metazoa</taxon>
        <taxon>Ecdysozoa</taxon>
        <taxon>Arthropoda</taxon>
        <taxon>Crustacea</taxon>
        <taxon>Multicrustacea</taxon>
        <taxon>Malacostraca</taxon>
        <taxon>Eumalacostraca</taxon>
        <taxon>Eucarida</taxon>
        <taxon>Decapoda</taxon>
        <taxon>Pleocyemata</taxon>
        <taxon>Brachyura</taxon>
        <taxon>Eubrachyura</taxon>
        <taxon>Portunoidea</taxon>
        <taxon>Portunidae</taxon>
        <taxon>Portuninae</taxon>
        <taxon>Portunus</taxon>
    </lineage>
</organism>
<feature type="compositionally biased region" description="Pro residues" evidence="1">
    <location>
        <begin position="1"/>
        <end position="13"/>
    </location>
</feature>
<evidence type="ECO:0000313" key="2">
    <source>
        <dbReference type="EMBL" id="MPD05015.1"/>
    </source>
</evidence>
<dbReference type="EMBL" id="VSRR010143961">
    <property type="protein sequence ID" value="MPD05015.1"/>
    <property type="molecule type" value="Genomic_DNA"/>
</dbReference>
<keyword evidence="3" id="KW-1185">Reference proteome</keyword>
<accession>A0A5B7KKB1</accession>
<name>A0A5B7KKB1_PORTR</name>
<proteinExistence type="predicted"/>
<feature type="compositionally biased region" description="Low complexity" evidence="1">
    <location>
        <begin position="14"/>
        <end position="26"/>
    </location>
</feature>
<evidence type="ECO:0000256" key="1">
    <source>
        <dbReference type="SAM" id="MobiDB-lite"/>
    </source>
</evidence>
<feature type="compositionally biased region" description="Basic and acidic residues" evidence="1">
    <location>
        <begin position="113"/>
        <end position="127"/>
    </location>
</feature>
<sequence>MSPKKQPPYPPHSSPHSSSGHPLFPHNTSKKIQLNSSCSSCSSSSSSPPSSPQNIPSPPHPNSTRVLKSHPLFLTSPRLASPFPSPSTFLLKESSFPTAKVLSLAKHPPGQEGRPEGGHEGGPGREVEAEDWLTGRGRHGRRKGEEWLCQGINVTPSRPLHG</sequence>
<evidence type="ECO:0000313" key="3">
    <source>
        <dbReference type="Proteomes" id="UP000324222"/>
    </source>
</evidence>
<reference evidence="2 3" key="1">
    <citation type="submission" date="2019-05" db="EMBL/GenBank/DDBJ databases">
        <title>Another draft genome of Portunus trituberculatus and its Hox gene families provides insights of decapod evolution.</title>
        <authorList>
            <person name="Jeong J.-H."/>
            <person name="Song I."/>
            <person name="Kim S."/>
            <person name="Choi T."/>
            <person name="Kim D."/>
            <person name="Ryu S."/>
            <person name="Kim W."/>
        </authorList>
    </citation>
    <scope>NUCLEOTIDE SEQUENCE [LARGE SCALE GENOMIC DNA]</scope>
    <source>
        <tissue evidence="2">Muscle</tissue>
    </source>
</reference>
<feature type="region of interest" description="Disordered" evidence="1">
    <location>
        <begin position="105"/>
        <end position="141"/>
    </location>
</feature>
<dbReference type="AlphaFoldDB" id="A0A5B7KKB1"/>
<feature type="compositionally biased region" description="Low complexity" evidence="1">
    <location>
        <begin position="35"/>
        <end position="48"/>
    </location>
</feature>
<protein>
    <submittedName>
        <fullName evidence="2">Uncharacterized protein</fullName>
    </submittedName>
</protein>
<feature type="compositionally biased region" description="Pro residues" evidence="1">
    <location>
        <begin position="49"/>
        <end position="61"/>
    </location>
</feature>
<gene>
    <name evidence="2" type="ORF">E2C01_100733</name>
</gene>